<dbReference type="AlphaFoldDB" id="A0A0V0XGC8"/>
<dbReference type="EMBL" id="JYDU01000313">
    <property type="protein sequence ID" value="KRX87049.1"/>
    <property type="molecule type" value="Genomic_DNA"/>
</dbReference>
<evidence type="ECO:0000313" key="3">
    <source>
        <dbReference type="Proteomes" id="UP000054815"/>
    </source>
</evidence>
<evidence type="ECO:0000313" key="1">
    <source>
        <dbReference type="EMBL" id="KRX87047.1"/>
    </source>
</evidence>
<proteinExistence type="predicted"/>
<name>A0A0V0XGC8_TRIPS</name>
<gene>
    <name evidence="2" type="ORF">T4E_1833</name>
    <name evidence="1" type="ORF">T4E_7225</name>
</gene>
<sequence length="74" mass="8209">MLPITDLISARLTSNPSAWPIVVKSVGIHLRQLLHQVNQLKKLRALLRKFCKALSPFTTAIKSCLAVASIVQME</sequence>
<evidence type="ECO:0000313" key="2">
    <source>
        <dbReference type="EMBL" id="KRX87049.1"/>
    </source>
</evidence>
<comment type="caution">
    <text evidence="2">The sequence shown here is derived from an EMBL/GenBank/DDBJ whole genome shotgun (WGS) entry which is preliminary data.</text>
</comment>
<accession>A0A0V0XGC8</accession>
<dbReference type="EMBL" id="JYDU01000313">
    <property type="protein sequence ID" value="KRX87047.1"/>
    <property type="molecule type" value="Genomic_DNA"/>
</dbReference>
<organism evidence="2 3">
    <name type="scientific">Trichinella pseudospiralis</name>
    <name type="common">Parasitic roundworm</name>
    <dbReference type="NCBI Taxonomy" id="6337"/>
    <lineage>
        <taxon>Eukaryota</taxon>
        <taxon>Metazoa</taxon>
        <taxon>Ecdysozoa</taxon>
        <taxon>Nematoda</taxon>
        <taxon>Enoplea</taxon>
        <taxon>Dorylaimia</taxon>
        <taxon>Trichinellida</taxon>
        <taxon>Trichinellidae</taxon>
        <taxon>Trichinella</taxon>
    </lineage>
</organism>
<dbReference type="Proteomes" id="UP000054815">
    <property type="component" value="Unassembled WGS sequence"/>
</dbReference>
<protein>
    <submittedName>
        <fullName evidence="2">Uncharacterized protein</fullName>
    </submittedName>
</protein>
<reference evidence="2 3" key="1">
    <citation type="submission" date="2015-01" db="EMBL/GenBank/DDBJ databases">
        <title>Evolution of Trichinella species and genotypes.</title>
        <authorList>
            <person name="Korhonen P.K."/>
            <person name="Edoardo P."/>
            <person name="Giuseppe L.R."/>
            <person name="Gasser R.B."/>
        </authorList>
    </citation>
    <scope>NUCLEOTIDE SEQUENCE [LARGE SCALE GENOMIC DNA]</scope>
    <source>
        <strain evidence="2">ISS141</strain>
    </source>
</reference>